<dbReference type="Proteomes" id="UP000614216">
    <property type="component" value="Unassembled WGS sequence"/>
</dbReference>
<dbReference type="Gene3D" id="3.40.1350.140">
    <property type="entry name" value="MepB-like"/>
    <property type="match status" value="1"/>
</dbReference>
<accession>A0A937FX16</accession>
<evidence type="ECO:0000313" key="2">
    <source>
        <dbReference type="Proteomes" id="UP000614216"/>
    </source>
</evidence>
<dbReference type="EMBL" id="JAEUGD010000020">
    <property type="protein sequence ID" value="MBL6445950.1"/>
    <property type="molecule type" value="Genomic_DNA"/>
</dbReference>
<gene>
    <name evidence="1" type="ORF">JMN32_06500</name>
</gene>
<dbReference type="InterPro" id="IPR038231">
    <property type="entry name" value="MepB-like_sf"/>
</dbReference>
<dbReference type="InterPro" id="IPR011235">
    <property type="entry name" value="MepB-like"/>
</dbReference>
<protein>
    <submittedName>
        <fullName evidence="1">MepB family protein</fullName>
    </submittedName>
</protein>
<dbReference type="AlphaFoldDB" id="A0A937FX16"/>
<dbReference type="Pfam" id="PF08877">
    <property type="entry name" value="MepB-like"/>
    <property type="match status" value="1"/>
</dbReference>
<sequence length="171" mass="19711">MKQNLNSPLVDIKHKVYAPCSFEITDYFEETESKEYSACQFILNGRSIICRSSKITPKKVGQFVTFWKRKGNGPIEPFHESDSIDLYVVNVADKGKLGQFVFPKSILIKKGVISTPVKEGKRAIRVYPPWDKVKNKQAERTQKWQLEYFLNVDDLPDLEKAKTLYSNRTSS</sequence>
<evidence type="ECO:0000313" key="1">
    <source>
        <dbReference type="EMBL" id="MBL6445950.1"/>
    </source>
</evidence>
<dbReference type="RefSeq" id="WP_202855497.1">
    <property type="nucleotide sequence ID" value="NZ_JAEUGD010000020.1"/>
</dbReference>
<organism evidence="1 2">
    <name type="scientific">Fulvivirga marina</name>
    <dbReference type="NCBI Taxonomy" id="2494733"/>
    <lineage>
        <taxon>Bacteria</taxon>
        <taxon>Pseudomonadati</taxon>
        <taxon>Bacteroidota</taxon>
        <taxon>Cytophagia</taxon>
        <taxon>Cytophagales</taxon>
        <taxon>Fulvivirgaceae</taxon>
        <taxon>Fulvivirga</taxon>
    </lineage>
</organism>
<proteinExistence type="predicted"/>
<name>A0A937FX16_9BACT</name>
<comment type="caution">
    <text evidence="1">The sequence shown here is derived from an EMBL/GenBank/DDBJ whole genome shotgun (WGS) entry which is preliminary data.</text>
</comment>
<dbReference type="PIRSF" id="PIRSF032285">
    <property type="entry name" value="UCP032285"/>
    <property type="match status" value="1"/>
</dbReference>
<keyword evidence="2" id="KW-1185">Reference proteome</keyword>
<reference evidence="1" key="1">
    <citation type="submission" date="2021-01" db="EMBL/GenBank/DDBJ databases">
        <title>Fulvivirga kasyanovii gen. nov., sp nov., a novel member of the phylum Bacteroidetes isolated from seawater in a mussel farm.</title>
        <authorList>
            <person name="Zhao L.-H."/>
            <person name="Wang Z.-J."/>
        </authorList>
    </citation>
    <scope>NUCLEOTIDE SEQUENCE</scope>
    <source>
        <strain evidence="1">29W222</strain>
    </source>
</reference>